<reference evidence="2 3" key="1">
    <citation type="submission" date="2018-07" db="EMBL/GenBank/DDBJ databases">
        <title>Complete genome sequencing of Ornithinimicrobium sp. AMA3305.</title>
        <authorList>
            <person name="Bae J.-W."/>
        </authorList>
    </citation>
    <scope>NUCLEOTIDE SEQUENCE [LARGE SCALE GENOMIC DNA]</scope>
    <source>
        <strain evidence="2 3">AMA3305</strain>
    </source>
</reference>
<gene>
    <name evidence="2" type="ORF">DV701_04260</name>
</gene>
<dbReference type="KEGG" id="orn:DV701_04260"/>
<evidence type="ECO:0000313" key="2">
    <source>
        <dbReference type="EMBL" id="AXH95445.1"/>
    </source>
</evidence>
<organism evidence="2 3">
    <name type="scientific">Ornithinimicrobium avium</name>
    <dbReference type="NCBI Taxonomy" id="2283195"/>
    <lineage>
        <taxon>Bacteria</taxon>
        <taxon>Bacillati</taxon>
        <taxon>Actinomycetota</taxon>
        <taxon>Actinomycetes</taxon>
        <taxon>Micrococcales</taxon>
        <taxon>Ornithinimicrobiaceae</taxon>
        <taxon>Ornithinimicrobium</taxon>
    </lineage>
</organism>
<evidence type="ECO:0000256" key="1">
    <source>
        <dbReference type="SAM" id="MobiDB-lite"/>
    </source>
</evidence>
<evidence type="ECO:0000313" key="3">
    <source>
        <dbReference type="Proteomes" id="UP000253790"/>
    </source>
</evidence>
<proteinExistence type="predicted"/>
<feature type="region of interest" description="Disordered" evidence="1">
    <location>
        <begin position="82"/>
        <end position="108"/>
    </location>
</feature>
<dbReference type="Proteomes" id="UP000253790">
    <property type="component" value="Chromosome"/>
</dbReference>
<dbReference type="EMBL" id="CP031229">
    <property type="protein sequence ID" value="AXH95445.1"/>
    <property type="molecule type" value="Genomic_DNA"/>
</dbReference>
<keyword evidence="3" id="KW-1185">Reference proteome</keyword>
<protein>
    <submittedName>
        <fullName evidence="2">Uncharacterized protein</fullName>
    </submittedName>
</protein>
<accession>A0A345NK87</accession>
<name>A0A345NK87_9MICO</name>
<dbReference type="AlphaFoldDB" id="A0A345NK87"/>
<sequence length="146" mass="15414">MEELPSSFTTTPSPIWSARARHCCTKRDALTHGALREGDERSNQAWSSLLVTSRGRTKGVRGRSDSSQKRSALLAAFQVDSLSSASSCAATSGGTTVSPVGTSGSQTSRAACRSCTRSALRSGEERAILPVARRNLQNVSRVASTV</sequence>